<dbReference type="InterPro" id="IPR035490">
    <property type="entry name" value="GlmS/FrlB_SIS"/>
</dbReference>
<dbReference type="Pfam" id="PF13522">
    <property type="entry name" value="GATase_6"/>
    <property type="match status" value="1"/>
</dbReference>
<evidence type="ECO:0000256" key="10">
    <source>
        <dbReference type="ARBA" id="ARBA00077016"/>
    </source>
</evidence>
<dbReference type="InterPro" id="IPR005855">
    <property type="entry name" value="GFAT"/>
</dbReference>
<keyword evidence="6" id="KW-0032">Aminotransferase</keyword>
<accession>A0A2G1QPL8</accession>
<dbReference type="InterPro" id="IPR017932">
    <property type="entry name" value="GATase_2_dom"/>
</dbReference>
<feature type="domain" description="SIS" evidence="13">
    <location>
        <begin position="586"/>
        <end position="728"/>
    </location>
</feature>
<dbReference type="InterPro" id="IPR046348">
    <property type="entry name" value="SIS_dom_sf"/>
</dbReference>
<dbReference type="CDD" id="cd05009">
    <property type="entry name" value="SIS_GlmS_GlmD_2"/>
    <property type="match status" value="1"/>
</dbReference>
<keyword evidence="5" id="KW-0963">Cytoplasm</keyword>
<feature type="domain" description="SIS" evidence="13">
    <location>
        <begin position="411"/>
        <end position="556"/>
    </location>
</feature>
<evidence type="ECO:0000259" key="13">
    <source>
        <dbReference type="PROSITE" id="PS51464"/>
    </source>
</evidence>
<evidence type="ECO:0000256" key="9">
    <source>
        <dbReference type="ARBA" id="ARBA00022962"/>
    </source>
</evidence>
<feature type="domain" description="Glutamine amidotransferase type-2" evidence="12">
    <location>
        <begin position="137"/>
        <end position="352"/>
    </location>
</feature>
<feature type="region of interest" description="Disordered" evidence="11">
    <location>
        <begin position="98"/>
        <end position="126"/>
    </location>
</feature>
<evidence type="ECO:0000313" key="15">
    <source>
        <dbReference type="Proteomes" id="UP000221168"/>
    </source>
</evidence>
<dbReference type="Gene3D" id="3.60.20.10">
    <property type="entry name" value="Glutamine Phosphoribosylpyrophosphate, subunit 1, domain 1"/>
    <property type="match status" value="1"/>
</dbReference>
<evidence type="ECO:0000256" key="8">
    <source>
        <dbReference type="ARBA" id="ARBA00022737"/>
    </source>
</evidence>
<evidence type="ECO:0000256" key="1">
    <source>
        <dbReference type="ARBA" id="ARBA00001031"/>
    </source>
</evidence>
<dbReference type="CDD" id="cd05008">
    <property type="entry name" value="SIS_GlmS_GlmD_1"/>
    <property type="match status" value="1"/>
</dbReference>
<dbReference type="SUPFAM" id="SSF53697">
    <property type="entry name" value="SIS domain"/>
    <property type="match status" value="1"/>
</dbReference>
<evidence type="ECO:0000259" key="12">
    <source>
        <dbReference type="PROSITE" id="PS51278"/>
    </source>
</evidence>
<dbReference type="InterPro" id="IPR029055">
    <property type="entry name" value="Ntn_hydrolases_N"/>
</dbReference>
<evidence type="ECO:0000256" key="5">
    <source>
        <dbReference type="ARBA" id="ARBA00022490"/>
    </source>
</evidence>
<dbReference type="FunFam" id="3.40.50.10490:FF:000002">
    <property type="entry name" value="Glutamine--fructose-6-phosphate aminotransferase [isomerizing]"/>
    <property type="match status" value="1"/>
</dbReference>
<proteinExistence type="predicted"/>
<dbReference type="GO" id="GO:0097367">
    <property type="term" value="F:carbohydrate derivative binding"/>
    <property type="evidence" value="ECO:0007669"/>
    <property type="project" value="InterPro"/>
</dbReference>
<gene>
    <name evidence="14" type="primary">glmS</name>
    <name evidence="14" type="ORF">CSC94_07010</name>
</gene>
<keyword evidence="9" id="KW-0315">Glutamine amidotransferase</keyword>
<dbReference type="Proteomes" id="UP000221168">
    <property type="component" value="Unassembled WGS sequence"/>
</dbReference>
<evidence type="ECO:0000256" key="11">
    <source>
        <dbReference type="SAM" id="MobiDB-lite"/>
    </source>
</evidence>
<dbReference type="PROSITE" id="PS51278">
    <property type="entry name" value="GATASE_TYPE_2"/>
    <property type="match status" value="1"/>
</dbReference>
<evidence type="ECO:0000313" key="14">
    <source>
        <dbReference type="EMBL" id="PHP67452.1"/>
    </source>
</evidence>
<dbReference type="GO" id="GO:0004360">
    <property type="term" value="F:glutamine-fructose-6-phosphate transaminase (isomerizing) activity"/>
    <property type="evidence" value="ECO:0007669"/>
    <property type="project" value="UniProtKB-EC"/>
</dbReference>
<keyword evidence="15" id="KW-1185">Reference proteome</keyword>
<dbReference type="NCBIfam" id="TIGR01135">
    <property type="entry name" value="glmS"/>
    <property type="match status" value="1"/>
</dbReference>
<evidence type="ECO:0000256" key="4">
    <source>
        <dbReference type="ARBA" id="ARBA00016090"/>
    </source>
</evidence>
<evidence type="ECO:0000256" key="6">
    <source>
        <dbReference type="ARBA" id="ARBA00022576"/>
    </source>
</evidence>
<keyword evidence="7" id="KW-0808">Transferase</keyword>
<dbReference type="GO" id="GO:0006487">
    <property type="term" value="P:protein N-linked glycosylation"/>
    <property type="evidence" value="ECO:0007669"/>
    <property type="project" value="TreeGrafter"/>
</dbReference>
<dbReference type="GO" id="GO:0006002">
    <property type="term" value="P:fructose 6-phosphate metabolic process"/>
    <property type="evidence" value="ECO:0007669"/>
    <property type="project" value="TreeGrafter"/>
</dbReference>
<dbReference type="PROSITE" id="PS51464">
    <property type="entry name" value="SIS"/>
    <property type="match status" value="2"/>
</dbReference>
<dbReference type="OrthoDB" id="9761808at2"/>
<organism evidence="14 15">
    <name type="scientific">Zhengella mangrovi</name>
    <dbReference type="NCBI Taxonomy" id="1982044"/>
    <lineage>
        <taxon>Bacteria</taxon>
        <taxon>Pseudomonadati</taxon>
        <taxon>Pseudomonadota</taxon>
        <taxon>Alphaproteobacteria</taxon>
        <taxon>Hyphomicrobiales</taxon>
        <taxon>Notoacmeibacteraceae</taxon>
        <taxon>Zhengella</taxon>
    </lineage>
</organism>
<dbReference type="FunFam" id="3.40.50.10490:FF:000001">
    <property type="entry name" value="Glutamine--fructose-6-phosphate aminotransferase [isomerizing]"/>
    <property type="match status" value="1"/>
</dbReference>
<dbReference type="InterPro" id="IPR001347">
    <property type="entry name" value="SIS_dom"/>
</dbReference>
<dbReference type="SUPFAM" id="SSF56235">
    <property type="entry name" value="N-terminal nucleophile aminohydrolases (Ntn hydrolases)"/>
    <property type="match status" value="1"/>
</dbReference>
<dbReference type="GO" id="GO:0046349">
    <property type="term" value="P:amino sugar biosynthetic process"/>
    <property type="evidence" value="ECO:0007669"/>
    <property type="project" value="UniProtKB-ARBA"/>
</dbReference>
<dbReference type="NCBIfam" id="NF001484">
    <property type="entry name" value="PRK00331.1"/>
    <property type="match status" value="1"/>
</dbReference>
<reference evidence="14 15" key="1">
    <citation type="submission" date="2017-10" db="EMBL/GenBank/DDBJ databases">
        <title>Sedimentibacterium mangrovi gen. nov., sp. nov., a novel member of family Phyllobacteriacea isolated from mangrove sediment.</title>
        <authorList>
            <person name="Liao H."/>
            <person name="Tian Y."/>
        </authorList>
    </citation>
    <scope>NUCLEOTIDE SEQUENCE [LARGE SCALE GENOMIC DNA]</scope>
    <source>
        <strain evidence="14 15">X9-2-2</strain>
    </source>
</reference>
<comment type="catalytic activity">
    <reaction evidence="1">
        <text>D-fructose 6-phosphate + L-glutamine = D-glucosamine 6-phosphate + L-glutamate</text>
        <dbReference type="Rhea" id="RHEA:13237"/>
        <dbReference type="ChEBI" id="CHEBI:29985"/>
        <dbReference type="ChEBI" id="CHEBI:58359"/>
        <dbReference type="ChEBI" id="CHEBI:58725"/>
        <dbReference type="ChEBI" id="CHEBI:61527"/>
        <dbReference type="EC" id="2.6.1.16"/>
    </reaction>
</comment>
<name>A0A2G1QPL8_9HYPH</name>
<evidence type="ECO:0000256" key="7">
    <source>
        <dbReference type="ARBA" id="ARBA00022679"/>
    </source>
</evidence>
<evidence type="ECO:0000256" key="2">
    <source>
        <dbReference type="ARBA" id="ARBA00004496"/>
    </source>
</evidence>
<dbReference type="PANTHER" id="PTHR10937:SF0">
    <property type="entry name" value="GLUTAMINE--FRUCTOSE-6-PHOSPHATE TRANSAMINASE (ISOMERIZING)"/>
    <property type="match status" value="1"/>
</dbReference>
<dbReference type="Pfam" id="PF01380">
    <property type="entry name" value="SIS"/>
    <property type="match status" value="2"/>
</dbReference>
<dbReference type="EMBL" id="PDVP01000003">
    <property type="protein sequence ID" value="PHP67452.1"/>
    <property type="molecule type" value="Genomic_DNA"/>
</dbReference>
<keyword evidence="8" id="KW-0677">Repeat</keyword>
<protein>
    <recommendedName>
        <fullName evidence="4">Glutamine--fructose-6-phosphate aminotransferase [isomerizing]</fullName>
        <ecNumber evidence="3">2.6.1.16</ecNumber>
    </recommendedName>
    <alternativeName>
        <fullName evidence="10">Nodulation protein M</fullName>
    </alternativeName>
</protein>
<evidence type="ECO:0000256" key="3">
    <source>
        <dbReference type="ARBA" id="ARBA00012916"/>
    </source>
</evidence>
<comment type="caution">
    <text evidence="14">The sequence shown here is derived from an EMBL/GenBank/DDBJ whole genome shotgun (WGS) entry which is preliminary data.</text>
</comment>
<dbReference type="GO" id="GO:0005829">
    <property type="term" value="C:cytosol"/>
    <property type="evidence" value="ECO:0007669"/>
    <property type="project" value="TreeGrafter"/>
</dbReference>
<dbReference type="Gene3D" id="3.40.50.10490">
    <property type="entry name" value="Glucose-6-phosphate isomerase like protein, domain 1"/>
    <property type="match status" value="2"/>
</dbReference>
<comment type="subcellular location">
    <subcellularLocation>
        <location evidence="2">Cytoplasm</location>
    </subcellularLocation>
</comment>
<dbReference type="CDD" id="cd00714">
    <property type="entry name" value="GFAT"/>
    <property type="match status" value="1"/>
</dbReference>
<dbReference type="GO" id="GO:0006047">
    <property type="term" value="P:UDP-N-acetylglucosamine metabolic process"/>
    <property type="evidence" value="ECO:0007669"/>
    <property type="project" value="TreeGrafter"/>
</dbReference>
<dbReference type="AlphaFoldDB" id="A0A2G1QPL8"/>
<dbReference type="InterPro" id="IPR035466">
    <property type="entry name" value="GlmS/AgaS_SIS"/>
</dbReference>
<dbReference type="PANTHER" id="PTHR10937">
    <property type="entry name" value="GLUCOSAMINE--FRUCTOSE-6-PHOSPHATE AMINOTRANSFERASE, ISOMERIZING"/>
    <property type="match status" value="1"/>
</dbReference>
<dbReference type="InterPro" id="IPR047084">
    <property type="entry name" value="GFAT_N"/>
</dbReference>
<dbReference type="EC" id="2.6.1.16" evidence="3"/>
<sequence length="738" mass="79381">MVRCSRRNRLAWLLHLRRHDHRHGPRRIPRLPHPSARECAHAGTGRGLLRHLRDCRLLRVGHLPDPGLHLAGLHPAGDRLGRFPLCENLCRWRRATGPQAANPHRQPASGARFGWHASCSSPGRQSDRTRERILTMCGIFAVAGTADAAPLLMEGLTRLEYRGYDSAGLAVQQGSEIVVRKEAGKVSSLQGLLASDPVSGVTGIAHTRWATHGAPATVNSHPHVADGIAIVHNGIVENHAALRAELAARGARFVSQTDTEVIPWLVRMAMDKGAHPFKALNQAVARLEGSYAIAMMARETPGEIYATRNGSPLVAGLGDGCTCLSSDLNAMAGLADRAVALEDGDSARISANEIDIRDRAGRPVNRPLLEVPRASHAFDTGGHSHFMAKEIYEQPAVIDQINRLYRDRSLLDQLFSLDAARIRRINFVACGSSFHAASVARHWIQSMSGIECTVHVASEYRYEALPRIYPGEVAILVSQSGETADTLAALERLRRLGMPVIAIVNESGSTMARLADITLPLAAGPEIGVASTKAFMAQLVVMAHLSLHLALRQASPTITGRLRDHLLRLPALIDAALHNEPAVIEAASGLAGVSSALFLGRGPFQALAAEGALKLKETSYIHAEAFPAGELKHGPLALVDDAMPVFALAGSDDLRPKLASNLREVTARGGQVHVIGDRESMLSMADVASGMMTVPRAPEFIRPMVAAVPLQLLAYHAACVRGLDVDRPRNLAKSVTVE</sequence>
<dbReference type="FunFam" id="3.60.20.10:FF:000006">
    <property type="entry name" value="Glutamine--fructose-6-phosphate aminotransferase [isomerizing]"/>
    <property type="match status" value="1"/>
</dbReference>